<keyword evidence="2" id="KW-1185">Reference proteome</keyword>
<protein>
    <submittedName>
        <fullName evidence="1">Uncharacterized protein</fullName>
    </submittedName>
</protein>
<name>A0ABW3D658_9BACL</name>
<accession>A0ABW3D658</accession>
<proteinExistence type="predicted"/>
<evidence type="ECO:0000313" key="2">
    <source>
        <dbReference type="Proteomes" id="UP001597120"/>
    </source>
</evidence>
<dbReference type="Proteomes" id="UP001597120">
    <property type="component" value="Unassembled WGS sequence"/>
</dbReference>
<dbReference type="RefSeq" id="WP_379286915.1">
    <property type="nucleotide sequence ID" value="NZ_JBHTIU010000023.1"/>
</dbReference>
<gene>
    <name evidence="1" type="ORF">ACFQ03_06460</name>
</gene>
<organism evidence="1 2">
    <name type="scientific">Paenibacillus residui</name>
    <dbReference type="NCBI Taxonomy" id="629724"/>
    <lineage>
        <taxon>Bacteria</taxon>
        <taxon>Bacillati</taxon>
        <taxon>Bacillota</taxon>
        <taxon>Bacilli</taxon>
        <taxon>Bacillales</taxon>
        <taxon>Paenibacillaceae</taxon>
        <taxon>Paenibacillus</taxon>
    </lineage>
</organism>
<sequence length="178" mass="21157">MSKCDGVERFYESIEEWKDKSHLWVLEPRAIFFEIGYKLGANFVTSDDFIGNTKERVLELLNNEKINEDFLVCGMVNVVTETLERIIYTQGSSIVNNEESIRRSSEVQQKYNFDEESREEAVDAFERVLTRLKRTDYYQHAQINLDNWKEIVSRNFSRSKRNEWEDQQAIEAFGKYKI</sequence>
<evidence type="ECO:0000313" key="1">
    <source>
        <dbReference type="EMBL" id="MFD0868786.1"/>
    </source>
</evidence>
<reference evidence="2" key="1">
    <citation type="journal article" date="2019" name="Int. J. Syst. Evol. Microbiol.">
        <title>The Global Catalogue of Microorganisms (GCM) 10K type strain sequencing project: providing services to taxonomists for standard genome sequencing and annotation.</title>
        <authorList>
            <consortium name="The Broad Institute Genomics Platform"/>
            <consortium name="The Broad Institute Genome Sequencing Center for Infectious Disease"/>
            <person name="Wu L."/>
            <person name="Ma J."/>
        </authorList>
    </citation>
    <scope>NUCLEOTIDE SEQUENCE [LARGE SCALE GENOMIC DNA]</scope>
    <source>
        <strain evidence="2">CCUG 57263</strain>
    </source>
</reference>
<dbReference type="EMBL" id="JBHTIU010000023">
    <property type="protein sequence ID" value="MFD0868786.1"/>
    <property type="molecule type" value="Genomic_DNA"/>
</dbReference>
<comment type="caution">
    <text evidence="1">The sequence shown here is derived from an EMBL/GenBank/DDBJ whole genome shotgun (WGS) entry which is preliminary data.</text>
</comment>